<evidence type="ECO:0000313" key="3">
    <source>
        <dbReference type="Proteomes" id="UP000039865"/>
    </source>
</evidence>
<dbReference type="Proteomes" id="UP000039865">
    <property type="component" value="Unassembled WGS sequence"/>
</dbReference>
<dbReference type="AlphaFoldDB" id="A0A078AE23"/>
<proteinExistence type="predicted"/>
<organism evidence="2 3">
    <name type="scientific">Stylonychia lemnae</name>
    <name type="common">Ciliate</name>
    <dbReference type="NCBI Taxonomy" id="5949"/>
    <lineage>
        <taxon>Eukaryota</taxon>
        <taxon>Sar</taxon>
        <taxon>Alveolata</taxon>
        <taxon>Ciliophora</taxon>
        <taxon>Intramacronucleata</taxon>
        <taxon>Spirotrichea</taxon>
        <taxon>Stichotrichia</taxon>
        <taxon>Sporadotrichida</taxon>
        <taxon>Oxytrichidae</taxon>
        <taxon>Stylonychinae</taxon>
        <taxon>Stylonychia</taxon>
    </lineage>
</organism>
<dbReference type="InParanoid" id="A0A078AE23"/>
<evidence type="ECO:0000313" key="2">
    <source>
        <dbReference type="EMBL" id="CDW79163.1"/>
    </source>
</evidence>
<protein>
    <submittedName>
        <fullName evidence="2">Uncharacterized protein</fullName>
    </submittedName>
</protein>
<evidence type="ECO:0000256" key="1">
    <source>
        <dbReference type="SAM" id="MobiDB-lite"/>
    </source>
</evidence>
<dbReference type="EMBL" id="CCKQ01007746">
    <property type="protein sequence ID" value="CDW79163.1"/>
    <property type="molecule type" value="Genomic_DNA"/>
</dbReference>
<sequence>MAEAYQQQITQLLKKHTKFKPIYSLAPNHFKTQQQNLQKSQRASTLSPNGKNLKDSSVNQATVNSQLRRSQNAGNSITRQNSIKSSINQQTLNGEDSHRKKRVQSVENLRKTTQNCEQQYLNKQKSKAKFIPKPILPQTFQPILNQKVANQTSSNKKSQSRSRQKIGSPLLKNKNFNKKVTLKDFITIDKTQIASLMGPQTT</sequence>
<feature type="compositionally biased region" description="Polar residues" evidence="1">
    <location>
        <begin position="33"/>
        <end position="94"/>
    </location>
</feature>
<reference evidence="2 3" key="1">
    <citation type="submission" date="2014-06" db="EMBL/GenBank/DDBJ databases">
        <authorList>
            <person name="Swart Estienne"/>
        </authorList>
    </citation>
    <scope>NUCLEOTIDE SEQUENCE [LARGE SCALE GENOMIC DNA]</scope>
    <source>
        <strain evidence="2 3">130c</strain>
    </source>
</reference>
<accession>A0A078AE23</accession>
<feature type="region of interest" description="Disordered" evidence="1">
    <location>
        <begin position="149"/>
        <end position="172"/>
    </location>
</feature>
<feature type="region of interest" description="Disordered" evidence="1">
    <location>
        <begin position="33"/>
        <end position="102"/>
    </location>
</feature>
<name>A0A078AE23_STYLE</name>
<keyword evidence="3" id="KW-1185">Reference proteome</keyword>
<gene>
    <name evidence="2" type="primary">Contig5100.g5452</name>
    <name evidence="2" type="ORF">STYLEM_8149</name>
</gene>